<comment type="subunit">
    <text evidence="3">UreD, UreF and UreG form a complex that acts as a GTP-hydrolysis-dependent molecular chaperone, activating the urease apoprotein by helping to assemble the nickel containing metallocenter of UreC. The UreE protein probably delivers the nickel.</text>
</comment>
<comment type="caution">
    <text evidence="4">The sequence shown here is derived from an EMBL/GenBank/DDBJ whole genome shotgun (WGS) entry which is preliminary data.</text>
</comment>
<protein>
    <recommendedName>
        <fullName evidence="3">Urease accessory protein UreD</fullName>
    </recommendedName>
</protein>
<dbReference type="HAMAP" id="MF_01384">
    <property type="entry name" value="UreD"/>
    <property type="match status" value="1"/>
</dbReference>
<gene>
    <name evidence="3" type="primary">ureD</name>
    <name evidence="4" type="ORF">ACFFUU_10565</name>
</gene>
<dbReference type="Pfam" id="PF01774">
    <property type="entry name" value="UreD"/>
    <property type="match status" value="1"/>
</dbReference>
<dbReference type="InterPro" id="IPR002669">
    <property type="entry name" value="UreD"/>
</dbReference>
<evidence type="ECO:0000256" key="2">
    <source>
        <dbReference type="ARBA" id="ARBA00023186"/>
    </source>
</evidence>
<dbReference type="PANTHER" id="PTHR33643">
    <property type="entry name" value="UREASE ACCESSORY PROTEIN D"/>
    <property type="match status" value="1"/>
</dbReference>
<comment type="similarity">
    <text evidence="1 3">Belongs to the UreD family.</text>
</comment>
<comment type="subcellular location">
    <subcellularLocation>
        <location evidence="3">Cytoplasm</location>
    </subcellularLocation>
</comment>
<evidence type="ECO:0000256" key="3">
    <source>
        <dbReference type="HAMAP-Rule" id="MF_01384"/>
    </source>
</evidence>
<evidence type="ECO:0000313" key="4">
    <source>
        <dbReference type="EMBL" id="MFB9090044.1"/>
    </source>
</evidence>
<dbReference type="Proteomes" id="UP001589576">
    <property type="component" value="Unassembled WGS sequence"/>
</dbReference>
<keyword evidence="2 3" id="KW-0143">Chaperone</keyword>
<evidence type="ECO:0000313" key="5">
    <source>
        <dbReference type="Proteomes" id="UP001589576"/>
    </source>
</evidence>
<accession>A0ABV5GFX4</accession>
<evidence type="ECO:0000256" key="1">
    <source>
        <dbReference type="ARBA" id="ARBA00007177"/>
    </source>
</evidence>
<keyword evidence="3" id="KW-0963">Cytoplasm</keyword>
<proteinExistence type="inferred from homology"/>
<keyword evidence="3" id="KW-0996">Nickel insertion</keyword>
<keyword evidence="5" id="KW-1185">Reference proteome</keyword>
<organism evidence="4 5">
    <name type="scientific">Flavobacterium paronense</name>
    <dbReference type="NCBI Taxonomy" id="1392775"/>
    <lineage>
        <taxon>Bacteria</taxon>
        <taxon>Pseudomonadati</taxon>
        <taxon>Bacteroidota</taxon>
        <taxon>Flavobacteriia</taxon>
        <taxon>Flavobacteriales</taxon>
        <taxon>Flavobacteriaceae</taxon>
        <taxon>Flavobacterium</taxon>
    </lineage>
</organism>
<dbReference type="EMBL" id="JBHMFB010000029">
    <property type="protein sequence ID" value="MFB9090044.1"/>
    <property type="molecule type" value="Genomic_DNA"/>
</dbReference>
<sequence>MIATVKIDTYLRNEITHLKSAYHTAPFKVAEIREDKNQAVLELVLMSASPGILDGDCYDFEITVQENCQLEFSTQSYQRIFTMEGSASQNMKVEVGKNGFFKYLPHPTVPHKNSNYKATNTINLEENATLIWGEILTCGRKLKAEHFEFTEFQNKTAIYKKGKLVLFENLYMNPSEINPLELGQLEGFTHQASLIYFNEKIELKLVKQQIDAFLSAEENLLFGTSETNGYGLIIKILHHNSEKLFLLLKELTQIFSNEVQPVTANF</sequence>
<comment type="function">
    <text evidence="3">Required for maturation of urease via the functional incorporation of the urease nickel metallocenter.</text>
</comment>
<dbReference type="RefSeq" id="WP_290285024.1">
    <property type="nucleotide sequence ID" value="NZ_JAUFQN010000019.1"/>
</dbReference>
<reference evidence="4 5" key="1">
    <citation type="submission" date="2024-09" db="EMBL/GenBank/DDBJ databases">
        <authorList>
            <person name="Sun Q."/>
            <person name="Mori K."/>
        </authorList>
    </citation>
    <scope>NUCLEOTIDE SEQUENCE [LARGE SCALE GENOMIC DNA]</scope>
    <source>
        <strain evidence="4 5">CECT 8460</strain>
    </source>
</reference>
<name>A0ABV5GFX4_9FLAO</name>
<dbReference type="PANTHER" id="PTHR33643:SF1">
    <property type="entry name" value="UREASE ACCESSORY PROTEIN D"/>
    <property type="match status" value="1"/>
</dbReference>